<dbReference type="InterPro" id="IPR043128">
    <property type="entry name" value="Rev_trsase/Diguanyl_cyclase"/>
</dbReference>
<dbReference type="PROSITE" id="PS50887">
    <property type="entry name" value="GGDEF"/>
    <property type="match status" value="1"/>
</dbReference>
<organism evidence="2 3">
    <name type="scientific">Blautia luti</name>
    <dbReference type="NCBI Taxonomy" id="89014"/>
    <lineage>
        <taxon>Bacteria</taxon>
        <taxon>Bacillati</taxon>
        <taxon>Bacillota</taxon>
        <taxon>Clostridia</taxon>
        <taxon>Lachnospirales</taxon>
        <taxon>Lachnospiraceae</taxon>
        <taxon>Blautia</taxon>
    </lineage>
</organism>
<dbReference type="SUPFAM" id="SSF55073">
    <property type="entry name" value="Nucleotide cyclase"/>
    <property type="match status" value="1"/>
</dbReference>
<dbReference type="AlphaFoldDB" id="A0A564VMC4"/>
<dbReference type="InterPro" id="IPR000160">
    <property type="entry name" value="GGDEF_dom"/>
</dbReference>
<dbReference type="InterPro" id="IPR052155">
    <property type="entry name" value="Biofilm_reg_signaling"/>
</dbReference>
<evidence type="ECO:0000313" key="3">
    <source>
        <dbReference type="Proteomes" id="UP000408482"/>
    </source>
</evidence>
<dbReference type="RefSeq" id="WP_186290000.1">
    <property type="nucleotide sequence ID" value="NZ_CABHMX010000023.1"/>
</dbReference>
<dbReference type="Gene3D" id="3.30.70.270">
    <property type="match status" value="1"/>
</dbReference>
<gene>
    <name evidence="2" type="primary">gmr</name>
    <name evidence="2" type="ORF">RSSSTS7063_02601</name>
</gene>
<protein>
    <submittedName>
        <fullName evidence="2">Cyclic di-GMP phosphodiesterase Gmr</fullName>
        <ecNumber evidence="2">3.1.4.52</ecNumber>
    </submittedName>
</protein>
<evidence type="ECO:0000259" key="1">
    <source>
        <dbReference type="PROSITE" id="PS50887"/>
    </source>
</evidence>
<evidence type="ECO:0000313" key="2">
    <source>
        <dbReference type="EMBL" id="VUX33580.1"/>
    </source>
</evidence>
<dbReference type="PANTHER" id="PTHR44757">
    <property type="entry name" value="DIGUANYLATE CYCLASE DGCP"/>
    <property type="match status" value="1"/>
</dbReference>
<dbReference type="Proteomes" id="UP000408482">
    <property type="component" value="Unassembled WGS sequence"/>
</dbReference>
<dbReference type="InterPro" id="IPR029787">
    <property type="entry name" value="Nucleotide_cyclase"/>
</dbReference>
<dbReference type="EMBL" id="CABHNW010000033">
    <property type="protein sequence ID" value="VUX33580.1"/>
    <property type="molecule type" value="Genomic_DNA"/>
</dbReference>
<dbReference type="EC" id="3.1.4.52" evidence="2"/>
<name>A0A564VMC4_9FIRM</name>
<keyword evidence="3" id="KW-1185">Reference proteome</keyword>
<dbReference type="PANTHER" id="PTHR44757:SF2">
    <property type="entry name" value="BIOFILM ARCHITECTURE MAINTENANCE PROTEIN MBAA"/>
    <property type="match status" value="1"/>
</dbReference>
<reference evidence="2 3" key="1">
    <citation type="submission" date="2019-07" db="EMBL/GenBank/DDBJ databases">
        <authorList>
            <person name="Hibberd C M."/>
            <person name="Gehrig L. J."/>
            <person name="Chang H.-W."/>
            <person name="Venkatesh S."/>
        </authorList>
    </citation>
    <scope>NUCLEOTIDE SEQUENCE [LARGE SCALE GENOMIC DNA]</scope>
    <source>
        <strain evidence="2">Blautia_luti_SSTS_Bg7063</strain>
    </source>
</reference>
<proteinExistence type="predicted"/>
<sequence length="107" mass="12500">MRGFIAQDKSTVDHYFIGNSRDITREKLQEEFPEERAQKDPLTGLSSFSRFRENVEKILIGGYGPRHAVLYTDFEKFKRINAKYGYRVGDQILRQFSEYVVSALESI</sequence>
<feature type="domain" description="GGDEF" evidence="1">
    <location>
        <begin position="65"/>
        <end position="107"/>
    </location>
</feature>
<dbReference type="GO" id="GO:0071111">
    <property type="term" value="F:cyclic-guanylate-specific phosphodiesterase activity"/>
    <property type="evidence" value="ECO:0007669"/>
    <property type="project" value="UniProtKB-EC"/>
</dbReference>
<accession>A0A564VMC4</accession>
<dbReference type="Pfam" id="PF00990">
    <property type="entry name" value="GGDEF"/>
    <property type="match status" value="1"/>
</dbReference>
<keyword evidence="2" id="KW-0378">Hydrolase</keyword>